<evidence type="ECO:0000313" key="3">
    <source>
        <dbReference type="Proteomes" id="UP000318126"/>
    </source>
</evidence>
<dbReference type="OrthoDB" id="6316117at2"/>
<feature type="compositionally biased region" description="Basic and acidic residues" evidence="1">
    <location>
        <begin position="131"/>
        <end position="150"/>
    </location>
</feature>
<evidence type="ECO:0000313" key="2">
    <source>
        <dbReference type="EMBL" id="TRY13839.1"/>
    </source>
</evidence>
<comment type="caution">
    <text evidence="2">The sequence shown here is derived from an EMBL/GenBank/DDBJ whole genome shotgun (WGS) entry which is preliminary data.</text>
</comment>
<feature type="region of interest" description="Disordered" evidence="1">
    <location>
        <begin position="129"/>
        <end position="150"/>
    </location>
</feature>
<dbReference type="Proteomes" id="UP000318126">
    <property type="component" value="Unassembled WGS sequence"/>
</dbReference>
<dbReference type="RefSeq" id="WP_144040620.1">
    <property type="nucleotide sequence ID" value="NZ_BMPL01000015.1"/>
</dbReference>
<keyword evidence="3" id="KW-1185">Reference proteome</keyword>
<gene>
    <name evidence="2" type="ORF">FN961_13050</name>
</gene>
<name>A0A553JMZ5_SHEHA</name>
<reference evidence="3" key="1">
    <citation type="submission" date="2019-07" db="EMBL/GenBank/DDBJ databases">
        <title>Shewanella sp. YLB-08 draft genomic sequence.</title>
        <authorList>
            <person name="Yu L."/>
        </authorList>
    </citation>
    <scope>NUCLEOTIDE SEQUENCE [LARGE SCALE GENOMIC DNA]</scope>
    <source>
        <strain evidence="3">JCM 20706</strain>
    </source>
</reference>
<organism evidence="2 3">
    <name type="scientific">Shewanella hanedai</name>
    <name type="common">Alteromonas hanedai</name>
    <dbReference type="NCBI Taxonomy" id="25"/>
    <lineage>
        <taxon>Bacteria</taxon>
        <taxon>Pseudomonadati</taxon>
        <taxon>Pseudomonadota</taxon>
        <taxon>Gammaproteobacteria</taxon>
        <taxon>Alteromonadales</taxon>
        <taxon>Shewanellaceae</taxon>
        <taxon>Shewanella</taxon>
    </lineage>
</organism>
<dbReference type="AlphaFoldDB" id="A0A553JMZ5"/>
<evidence type="ECO:0000256" key="1">
    <source>
        <dbReference type="SAM" id="MobiDB-lite"/>
    </source>
</evidence>
<accession>A0A553JMZ5</accession>
<dbReference type="EMBL" id="VKGK01000015">
    <property type="protein sequence ID" value="TRY13839.1"/>
    <property type="molecule type" value="Genomic_DNA"/>
</dbReference>
<protein>
    <submittedName>
        <fullName evidence="2">Uncharacterized protein</fullName>
    </submittedName>
</protein>
<sequence>MSKIEIVYIGNKPIKKDTVTCSRLVFSRHDPVAVDNDVGQRLLEYPTVWVLKDNLGEVLKKQEQQDQLLAEAKAVEAANQAKQQKDESYLVTINDEEIDIAKYSSRQLDTLVEAEDLVITVPKKPVQPYRDAVRDSLRNEAESTDAIRGE</sequence>
<proteinExistence type="predicted"/>